<evidence type="ECO:0000256" key="2">
    <source>
        <dbReference type="ARBA" id="ARBA00022438"/>
    </source>
</evidence>
<dbReference type="KEGG" id="beq:BEWA_003500"/>
<dbReference type="GO" id="GO:0030145">
    <property type="term" value="F:manganese ion binding"/>
    <property type="evidence" value="ECO:0007669"/>
    <property type="project" value="InterPro"/>
</dbReference>
<keyword evidence="4 6" id="KW-0378">Hydrolase</keyword>
<sequence length="465" mass="50562">MYTNYLPRCSIGLESPGNCGLTSFCTCQDPQILGRNTLEHITVNPDGAFTVDLVLGCGKKSEFALTDLHGLTKTVAKHKVEKAALVLEGLETDFIEGFLTGVLADLAVDNRFKKDGKHDYDLKDVLVFHSDKDVEHTEERSKVFASAMHLTKELVTSPPNYATTTSVANFLETHFKGLGLEFKVLEKDECERLGMGAYLAVSQGSAHPPKFLHATYKGEGPIKKKIAFVGKGIMFDAGGYNVKNATTLIHLMKFDMGGMATVFGAAEAIAKLKPKHVEVHFISATCENMVDANSYRPGDIVTASNGKTIEVINTDCEGRMTLADALCYADNLDVDMILDIATLTGTQIVALGQRYSGFYASNEEVADLFAKAAKLSGEFSWRMPLAKEYKAALKSGVADLANCNYRADAHAIFAALFLQEFVNKPWVHVDFAGPAFERSSGRGTGHHVRTLVNLVLALSGEQLSL</sequence>
<proteinExistence type="inferred from homology"/>
<dbReference type="PANTHER" id="PTHR11963:SF23">
    <property type="entry name" value="CYTOSOL AMINOPEPTIDASE"/>
    <property type="match status" value="1"/>
</dbReference>
<name>L0AZD6_THEEQ</name>
<dbReference type="Gene3D" id="3.40.630.10">
    <property type="entry name" value="Zn peptidases"/>
    <property type="match status" value="1"/>
</dbReference>
<comment type="similarity">
    <text evidence="1">Belongs to the peptidase M17 family.</text>
</comment>
<dbReference type="eggNOG" id="KOG2597">
    <property type="taxonomic scope" value="Eukaryota"/>
</dbReference>
<keyword evidence="3" id="KW-0645">Protease</keyword>
<dbReference type="Proteomes" id="UP000031512">
    <property type="component" value="Chromosome 3"/>
</dbReference>
<accession>L0AZD6</accession>
<dbReference type="InterPro" id="IPR000819">
    <property type="entry name" value="Peptidase_M17_C"/>
</dbReference>
<organism evidence="6 7">
    <name type="scientific">Theileria equi strain WA</name>
    <dbReference type="NCBI Taxonomy" id="1537102"/>
    <lineage>
        <taxon>Eukaryota</taxon>
        <taxon>Sar</taxon>
        <taxon>Alveolata</taxon>
        <taxon>Apicomplexa</taxon>
        <taxon>Aconoidasida</taxon>
        <taxon>Piroplasmida</taxon>
        <taxon>Theileriidae</taxon>
        <taxon>Theileria</taxon>
    </lineage>
</organism>
<dbReference type="Pfam" id="PF00883">
    <property type="entry name" value="Peptidase_M17"/>
    <property type="match status" value="1"/>
</dbReference>
<dbReference type="CDD" id="cd00433">
    <property type="entry name" value="Peptidase_M17"/>
    <property type="match status" value="1"/>
</dbReference>
<evidence type="ECO:0000256" key="4">
    <source>
        <dbReference type="ARBA" id="ARBA00022801"/>
    </source>
</evidence>
<evidence type="ECO:0000313" key="7">
    <source>
        <dbReference type="Proteomes" id="UP000031512"/>
    </source>
</evidence>
<reference evidence="6 7" key="1">
    <citation type="journal article" date="2012" name="BMC Genomics">
        <title>Comparative genomic analysis and phylogenetic position of Theileria equi.</title>
        <authorList>
            <person name="Kappmeyer L.S."/>
            <person name="Thiagarajan M."/>
            <person name="Herndon D.R."/>
            <person name="Ramsay J.D."/>
            <person name="Caler E."/>
            <person name="Djikeng A."/>
            <person name="Gillespie J.J."/>
            <person name="Lau A.O."/>
            <person name="Roalson E.H."/>
            <person name="Silva J.C."/>
            <person name="Silva M.G."/>
            <person name="Suarez C.E."/>
            <person name="Ueti M.W."/>
            <person name="Nene V.M."/>
            <person name="Mealey R.H."/>
            <person name="Knowles D.P."/>
            <person name="Brayton K.A."/>
        </authorList>
    </citation>
    <scope>NUCLEOTIDE SEQUENCE [LARGE SCALE GENOMIC DNA]</scope>
    <source>
        <strain evidence="6 7">WA</strain>
    </source>
</reference>
<dbReference type="InterPro" id="IPR043472">
    <property type="entry name" value="Macro_dom-like"/>
</dbReference>
<dbReference type="PANTHER" id="PTHR11963">
    <property type="entry name" value="LEUCINE AMINOPEPTIDASE-RELATED"/>
    <property type="match status" value="1"/>
</dbReference>
<evidence type="ECO:0000313" key="6">
    <source>
        <dbReference type="EMBL" id="AFZ80942.1"/>
    </source>
</evidence>
<evidence type="ECO:0000256" key="1">
    <source>
        <dbReference type="ARBA" id="ARBA00009528"/>
    </source>
</evidence>
<gene>
    <name evidence="6" type="ORF">BEWA_003500</name>
</gene>
<keyword evidence="2 6" id="KW-0031">Aminopeptidase</keyword>
<dbReference type="EMBL" id="CP001670">
    <property type="protein sequence ID" value="AFZ80942.1"/>
    <property type="molecule type" value="Genomic_DNA"/>
</dbReference>
<dbReference type="SUPFAM" id="SSF53187">
    <property type="entry name" value="Zn-dependent exopeptidases"/>
    <property type="match status" value="1"/>
</dbReference>
<dbReference type="GeneID" id="15805664"/>
<dbReference type="InterPro" id="IPR011356">
    <property type="entry name" value="Leucine_aapep/pepB"/>
</dbReference>
<dbReference type="GO" id="GO:0006508">
    <property type="term" value="P:proteolysis"/>
    <property type="evidence" value="ECO:0007669"/>
    <property type="project" value="UniProtKB-KW"/>
</dbReference>
<dbReference type="VEuPathDB" id="PiroplasmaDB:BEWA_003500"/>
<dbReference type="EC" id="3.4.11.1" evidence="6"/>
<dbReference type="Gene3D" id="3.40.220.10">
    <property type="entry name" value="Leucine Aminopeptidase, subunit E, domain 1"/>
    <property type="match status" value="1"/>
</dbReference>
<dbReference type="AlphaFoldDB" id="L0AZD6"/>
<protein>
    <submittedName>
        <fullName evidence="6">Leucine aminopeptidase, putative</fullName>
        <ecNumber evidence="6">3.4.11.1</ecNumber>
    </submittedName>
</protein>
<dbReference type="RefSeq" id="XP_004830608.1">
    <property type="nucleotide sequence ID" value="XM_004830551.1"/>
</dbReference>
<dbReference type="GO" id="GO:0005737">
    <property type="term" value="C:cytoplasm"/>
    <property type="evidence" value="ECO:0007669"/>
    <property type="project" value="InterPro"/>
</dbReference>
<dbReference type="OrthoDB" id="412814at2759"/>
<dbReference type="GO" id="GO:0070006">
    <property type="term" value="F:metalloaminopeptidase activity"/>
    <property type="evidence" value="ECO:0007669"/>
    <property type="project" value="InterPro"/>
</dbReference>
<evidence type="ECO:0000256" key="3">
    <source>
        <dbReference type="ARBA" id="ARBA00022670"/>
    </source>
</evidence>
<keyword evidence="7" id="KW-1185">Reference proteome</keyword>
<dbReference type="PRINTS" id="PR00481">
    <property type="entry name" value="LAMNOPPTDASE"/>
</dbReference>
<dbReference type="STRING" id="1537102.L0AZD6"/>
<feature type="domain" description="Cytosol aminopeptidase" evidence="5">
    <location>
        <begin position="150"/>
        <end position="452"/>
    </location>
</feature>
<evidence type="ECO:0000259" key="5">
    <source>
        <dbReference type="Pfam" id="PF00883"/>
    </source>
</evidence>